<keyword evidence="2 4" id="KW-1133">Transmembrane helix</keyword>
<accession>A0ABV7IN68</accession>
<dbReference type="Proteomes" id="UP001595604">
    <property type="component" value="Unassembled WGS sequence"/>
</dbReference>
<dbReference type="InterPro" id="IPR011701">
    <property type="entry name" value="MFS"/>
</dbReference>
<feature type="transmembrane region" description="Helical" evidence="4">
    <location>
        <begin position="156"/>
        <end position="181"/>
    </location>
</feature>
<evidence type="ECO:0000259" key="5">
    <source>
        <dbReference type="PROSITE" id="PS50850"/>
    </source>
</evidence>
<dbReference type="PANTHER" id="PTHR11360">
    <property type="entry name" value="MONOCARBOXYLATE TRANSPORTER"/>
    <property type="match status" value="1"/>
</dbReference>
<keyword evidence="3 4" id="KW-0472">Membrane</keyword>
<gene>
    <name evidence="6" type="ORF">ACFOD9_07300</name>
</gene>
<feature type="transmembrane region" description="Helical" evidence="4">
    <location>
        <begin position="408"/>
        <end position="427"/>
    </location>
</feature>
<feature type="transmembrane region" description="Helical" evidence="4">
    <location>
        <begin position="342"/>
        <end position="364"/>
    </location>
</feature>
<protein>
    <submittedName>
        <fullName evidence="6">MFS transporter</fullName>
    </submittedName>
</protein>
<dbReference type="SUPFAM" id="SSF103473">
    <property type="entry name" value="MFS general substrate transporter"/>
    <property type="match status" value="1"/>
</dbReference>
<evidence type="ECO:0000313" key="6">
    <source>
        <dbReference type="EMBL" id="MFC3174050.1"/>
    </source>
</evidence>
<sequence>MAAGSHVPGETQMMTEAQGRNAIYPGWKVLGAAFACSMLTLGATFSSFGLFILPLSKELGLSRAEMSSGMMALLIGLAVWSPLAGYLVDRIRARRVVMGGGLLLMTGAAVIATVPSGLAALGAAFFLIAFGIACAGPLTGSALVTRWFQRRRGRALGILAVSTSTGGVVIPPLLAMLIIHLGARSTLLLLGCAVGVAIMVLAMAFLTDRPTRQQLADADEALDAEAVGFGHGAEASSPAGGESLWACVATSRFWLILLCTGTLIALEQTLLTLNVPIFMGHGITLQSASFMVACQSGAATVGKLTVGFLLERFDPRRMFSVVAGLHALFVLFYIFWPGHAVMFVALGVLGLAIGAAMPIQLTLIAAAFPDRTFGRVYGTIGFGTQVISIAFLGLAGRAFEVLGRYDQAFWLFGFLAMASALLIFMLGRKGGAGHEVRPAAA</sequence>
<feature type="transmembrane region" description="Helical" evidence="4">
    <location>
        <begin position="318"/>
        <end position="336"/>
    </location>
</feature>
<evidence type="ECO:0000313" key="7">
    <source>
        <dbReference type="Proteomes" id="UP001595604"/>
    </source>
</evidence>
<keyword evidence="1 4" id="KW-0812">Transmembrane</keyword>
<evidence type="ECO:0000256" key="1">
    <source>
        <dbReference type="ARBA" id="ARBA00022692"/>
    </source>
</evidence>
<dbReference type="EMBL" id="JBHRTQ010000007">
    <property type="protein sequence ID" value="MFC3174050.1"/>
    <property type="molecule type" value="Genomic_DNA"/>
</dbReference>
<feature type="transmembrane region" description="Helical" evidence="4">
    <location>
        <begin position="120"/>
        <end position="144"/>
    </location>
</feature>
<organism evidence="6 7">
    <name type="scientific">Novosphingobium bradum</name>
    <dbReference type="NCBI Taxonomy" id="1737444"/>
    <lineage>
        <taxon>Bacteria</taxon>
        <taxon>Pseudomonadati</taxon>
        <taxon>Pseudomonadota</taxon>
        <taxon>Alphaproteobacteria</taxon>
        <taxon>Sphingomonadales</taxon>
        <taxon>Sphingomonadaceae</taxon>
        <taxon>Novosphingobium</taxon>
    </lineage>
</organism>
<dbReference type="RefSeq" id="WP_379509425.1">
    <property type="nucleotide sequence ID" value="NZ_JBHRTQ010000007.1"/>
</dbReference>
<reference evidence="7" key="1">
    <citation type="journal article" date="2019" name="Int. J. Syst. Evol. Microbiol.">
        <title>The Global Catalogue of Microorganisms (GCM) 10K type strain sequencing project: providing services to taxonomists for standard genome sequencing and annotation.</title>
        <authorList>
            <consortium name="The Broad Institute Genomics Platform"/>
            <consortium name="The Broad Institute Genome Sequencing Center for Infectious Disease"/>
            <person name="Wu L."/>
            <person name="Ma J."/>
        </authorList>
    </citation>
    <scope>NUCLEOTIDE SEQUENCE [LARGE SCALE GENOMIC DNA]</scope>
    <source>
        <strain evidence="7">KCTC 42984</strain>
    </source>
</reference>
<dbReference type="InterPro" id="IPR036259">
    <property type="entry name" value="MFS_trans_sf"/>
</dbReference>
<keyword evidence="7" id="KW-1185">Reference proteome</keyword>
<proteinExistence type="predicted"/>
<feature type="transmembrane region" description="Helical" evidence="4">
    <location>
        <begin position="29"/>
        <end position="55"/>
    </location>
</feature>
<dbReference type="Pfam" id="PF07690">
    <property type="entry name" value="MFS_1"/>
    <property type="match status" value="1"/>
</dbReference>
<name>A0ABV7IN68_9SPHN</name>
<dbReference type="PANTHER" id="PTHR11360:SF284">
    <property type="entry name" value="EG:103B4.3 PROTEIN-RELATED"/>
    <property type="match status" value="1"/>
</dbReference>
<feature type="transmembrane region" description="Helical" evidence="4">
    <location>
        <begin position="253"/>
        <end position="271"/>
    </location>
</feature>
<comment type="caution">
    <text evidence="6">The sequence shown here is derived from an EMBL/GenBank/DDBJ whole genome shotgun (WGS) entry which is preliminary data.</text>
</comment>
<dbReference type="PROSITE" id="PS50850">
    <property type="entry name" value="MFS"/>
    <property type="match status" value="1"/>
</dbReference>
<dbReference type="InterPro" id="IPR020846">
    <property type="entry name" value="MFS_dom"/>
</dbReference>
<feature type="transmembrane region" description="Helical" evidence="4">
    <location>
        <begin position="376"/>
        <end position="396"/>
    </location>
</feature>
<feature type="transmembrane region" description="Helical" evidence="4">
    <location>
        <begin position="283"/>
        <end position="306"/>
    </location>
</feature>
<feature type="transmembrane region" description="Helical" evidence="4">
    <location>
        <begin position="95"/>
        <end position="114"/>
    </location>
</feature>
<feature type="transmembrane region" description="Helical" evidence="4">
    <location>
        <begin position="67"/>
        <end position="88"/>
    </location>
</feature>
<feature type="transmembrane region" description="Helical" evidence="4">
    <location>
        <begin position="187"/>
        <end position="206"/>
    </location>
</feature>
<dbReference type="Gene3D" id="1.20.1250.20">
    <property type="entry name" value="MFS general substrate transporter like domains"/>
    <property type="match status" value="2"/>
</dbReference>
<evidence type="ECO:0000256" key="3">
    <source>
        <dbReference type="ARBA" id="ARBA00023136"/>
    </source>
</evidence>
<dbReference type="InterPro" id="IPR050327">
    <property type="entry name" value="Proton-linked_MCT"/>
</dbReference>
<evidence type="ECO:0000256" key="4">
    <source>
        <dbReference type="SAM" id="Phobius"/>
    </source>
</evidence>
<feature type="domain" description="Major facilitator superfamily (MFS) profile" evidence="5">
    <location>
        <begin position="28"/>
        <end position="431"/>
    </location>
</feature>
<evidence type="ECO:0000256" key="2">
    <source>
        <dbReference type="ARBA" id="ARBA00022989"/>
    </source>
</evidence>